<dbReference type="GeneID" id="70236092"/>
<reference evidence="2" key="1">
    <citation type="journal article" date="2021" name="Open Biol.">
        <title>Shared evolutionary footprints suggest mitochondrial oxidative damage underlies multiple complex I losses in fungi.</title>
        <authorList>
            <person name="Schikora-Tamarit M.A."/>
            <person name="Marcet-Houben M."/>
            <person name="Nosek J."/>
            <person name="Gabaldon T."/>
        </authorList>
    </citation>
    <scope>NUCLEOTIDE SEQUENCE</scope>
    <source>
        <strain evidence="2">CBS6075</strain>
    </source>
</reference>
<dbReference type="RefSeq" id="XP_046061142.1">
    <property type="nucleotide sequence ID" value="XM_046205171.1"/>
</dbReference>
<dbReference type="EMBL" id="JAEUBE010000295">
    <property type="protein sequence ID" value="KAH3665938.1"/>
    <property type="molecule type" value="Genomic_DNA"/>
</dbReference>
<feature type="repeat" description="TPR" evidence="1">
    <location>
        <begin position="180"/>
        <end position="213"/>
    </location>
</feature>
<evidence type="ECO:0000313" key="2">
    <source>
        <dbReference type="EMBL" id="KAH3665938.1"/>
    </source>
</evidence>
<gene>
    <name evidence="2" type="ORF">OGAPHI_004127</name>
</gene>
<dbReference type="InterPro" id="IPR011990">
    <property type="entry name" value="TPR-like_helical_dom_sf"/>
</dbReference>
<dbReference type="SUPFAM" id="SSF81901">
    <property type="entry name" value="HCP-like"/>
    <property type="match status" value="1"/>
</dbReference>
<dbReference type="SMART" id="SM00028">
    <property type="entry name" value="TPR"/>
    <property type="match status" value="2"/>
</dbReference>
<evidence type="ECO:0008006" key="4">
    <source>
        <dbReference type="Google" id="ProtNLM"/>
    </source>
</evidence>
<dbReference type="Proteomes" id="UP000769157">
    <property type="component" value="Unassembled WGS sequence"/>
</dbReference>
<reference evidence="2" key="2">
    <citation type="submission" date="2021-01" db="EMBL/GenBank/DDBJ databases">
        <authorList>
            <person name="Schikora-Tamarit M.A."/>
        </authorList>
    </citation>
    <scope>NUCLEOTIDE SEQUENCE</scope>
    <source>
        <strain evidence="2">CBS6075</strain>
    </source>
</reference>
<comment type="caution">
    <text evidence="2">The sequence shown here is derived from an EMBL/GenBank/DDBJ whole genome shotgun (WGS) entry which is preliminary data.</text>
</comment>
<keyword evidence="3" id="KW-1185">Reference proteome</keyword>
<dbReference type="OrthoDB" id="1658288at2759"/>
<dbReference type="InterPro" id="IPR019734">
    <property type="entry name" value="TPR_rpt"/>
</dbReference>
<keyword evidence="1" id="KW-0802">TPR repeat</keyword>
<protein>
    <recommendedName>
        <fullName evidence="4">Protein MSS2, mitochondrial</fullName>
    </recommendedName>
</protein>
<name>A0A9P8P5L8_9ASCO</name>
<organism evidence="2 3">
    <name type="scientific">Ogataea philodendri</name>
    <dbReference type="NCBI Taxonomy" id="1378263"/>
    <lineage>
        <taxon>Eukaryota</taxon>
        <taxon>Fungi</taxon>
        <taxon>Dikarya</taxon>
        <taxon>Ascomycota</taxon>
        <taxon>Saccharomycotina</taxon>
        <taxon>Pichiomycetes</taxon>
        <taxon>Pichiales</taxon>
        <taxon>Pichiaceae</taxon>
        <taxon>Ogataea</taxon>
    </lineage>
</organism>
<dbReference type="AlphaFoldDB" id="A0A9P8P5L8"/>
<proteinExistence type="predicted"/>
<evidence type="ECO:0000256" key="1">
    <source>
        <dbReference type="PROSITE-ProRule" id="PRU00339"/>
    </source>
</evidence>
<sequence length="348" mass="40921">MFIRKYSTPRPLLLDILPQRKLIKRLLFDFDAKFNYGKYLPVVQKVYDNVGKDQLEFPKKFRGRDLLLFQKVLNEIRQQTHTSNKYLVELEEELVERAAELGSRDALTILSFKALRDTNNEYTQDDKVQAEKFVAELKKLEHPLVYKMNGDYQFDLGNFKEAVGEYWKFIQLDKSSFLAADAFKALGMIHFKQRQLLRAKLFFEKSIKLAPVSKVAQSHFMLGQIYEIDPVRARYHFEMAATQGFRESFQMLGFLELNYFNNIYKAKTWFRMGSELSDYNCMIGLFDCYIKEQNWKAARKAFDGITKYLDSQQIQLDLESIRKESVDKLISHETTSSVSKEPSSIWDV</sequence>
<dbReference type="Gene3D" id="1.25.40.10">
    <property type="entry name" value="Tetratricopeptide repeat domain"/>
    <property type="match status" value="2"/>
</dbReference>
<evidence type="ECO:0000313" key="3">
    <source>
        <dbReference type="Proteomes" id="UP000769157"/>
    </source>
</evidence>
<accession>A0A9P8P5L8</accession>
<dbReference type="PROSITE" id="PS50005">
    <property type="entry name" value="TPR"/>
    <property type="match status" value="1"/>
</dbReference>